<evidence type="ECO:0000313" key="2">
    <source>
        <dbReference type="EMBL" id="EHH25554.1"/>
    </source>
</evidence>
<evidence type="ECO:0000313" key="3">
    <source>
        <dbReference type="Proteomes" id="UP000013456"/>
    </source>
</evidence>
<accession>F6YU28</accession>
<feature type="chain" id="PRO_5009955091" description="Secreted protein" evidence="1">
    <location>
        <begin position="32"/>
        <end position="130"/>
    </location>
</feature>
<protein>
    <recommendedName>
        <fullName evidence="4">Secreted protein</fullName>
    </recommendedName>
</protein>
<organism evidence="2 3">
    <name type="scientific">Macaca mulatta</name>
    <name type="common">Rhesus macaque</name>
    <dbReference type="NCBI Taxonomy" id="9544"/>
    <lineage>
        <taxon>Eukaryota</taxon>
        <taxon>Metazoa</taxon>
        <taxon>Chordata</taxon>
        <taxon>Craniata</taxon>
        <taxon>Vertebrata</taxon>
        <taxon>Euteleostomi</taxon>
        <taxon>Mammalia</taxon>
        <taxon>Eutheria</taxon>
        <taxon>Euarchontoglires</taxon>
        <taxon>Primates</taxon>
        <taxon>Haplorrhini</taxon>
        <taxon>Catarrhini</taxon>
        <taxon>Cercopithecidae</taxon>
        <taxon>Cercopithecinae</taxon>
        <taxon>Macaca</taxon>
    </lineage>
</organism>
<dbReference type="EMBL" id="JH290977">
    <property type="protein sequence ID" value="EHH25554.1"/>
    <property type="molecule type" value="Genomic_DNA"/>
</dbReference>
<dbReference type="AlphaFoldDB" id="F6YU28"/>
<name>F6YU28_MACMU</name>
<proteinExistence type="predicted"/>
<evidence type="ECO:0000256" key="1">
    <source>
        <dbReference type="SAM" id="SignalP"/>
    </source>
</evidence>
<dbReference type="HOGENOM" id="CLU_1958899_0_0_1"/>
<sequence length="130" mass="14417">MKPLLNSSILLLQPQLPLLLALNFTFQPGDSWQFPKYAKSSAFFPGPGPGPGHLALSVSPLLLPISLPFWLTSLSHAVNSSWNISLPPVNLLPAHFFSPFKNPLLKRKWQLCEVIEMLVHLIIVASTMHT</sequence>
<keyword evidence="1" id="KW-0732">Signal</keyword>
<feature type="signal peptide" evidence="1">
    <location>
        <begin position="1"/>
        <end position="31"/>
    </location>
</feature>
<reference evidence="2 3" key="1">
    <citation type="journal article" date="2011" name="Nat. Biotechnol.">
        <title>Genome sequencing and comparison of two nonhuman primate animal models, the cynomolgus and Chinese rhesus macaques.</title>
        <authorList>
            <person name="Yan G."/>
            <person name="Zhang G."/>
            <person name="Fang X."/>
            <person name="Zhang Y."/>
            <person name="Li C."/>
            <person name="Ling F."/>
            <person name="Cooper D.N."/>
            <person name="Li Q."/>
            <person name="Li Y."/>
            <person name="van Gool A.J."/>
            <person name="Du H."/>
            <person name="Chen J."/>
            <person name="Chen R."/>
            <person name="Zhang P."/>
            <person name="Huang Z."/>
            <person name="Thompson J.R."/>
            <person name="Meng Y."/>
            <person name="Bai Y."/>
            <person name="Wang J."/>
            <person name="Zhuo M."/>
            <person name="Wang T."/>
            <person name="Huang Y."/>
            <person name="Wei L."/>
            <person name="Li J."/>
            <person name="Wang Z."/>
            <person name="Hu H."/>
            <person name="Yang P."/>
            <person name="Le L."/>
            <person name="Stenson P.D."/>
            <person name="Li B."/>
            <person name="Liu X."/>
            <person name="Ball E.V."/>
            <person name="An N."/>
            <person name="Huang Q."/>
            <person name="Zhang Y."/>
            <person name="Fan W."/>
            <person name="Zhang X."/>
            <person name="Li Y."/>
            <person name="Wang W."/>
            <person name="Katze M.G."/>
            <person name="Su B."/>
            <person name="Nielsen R."/>
            <person name="Yang H."/>
            <person name="Wang J."/>
            <person name="Wang X."/>
            <person name="Wang J."/>
        </authorList>
    </citation>
    <scope>NUCLEOTIDE SEQUENCE [LARGE SCALE GENOMIC DNA]</scope>
    <source>
        <strain evidence="2 3">CR-5</strain>
    </source>
</reference>
<evidence type="ECO:0008006" key="4">
    <source>
        <dbReference type="Google" id="ProtNLM"/>
    </source>
</evidence>
<gene>
    <name evidence="2" type="ORF">EGK_21407</name>
</gene>
<dbReference type="Proteomes" id="UP000013456">
    <property type="component" value="Unassembled WGS sequence"/>
</dbReference>